<dbReference type="EMBL" id="BSNM01000015">
    <property type="protein sequence ID" value="GLQ32089.1"/>
    <property type="molecule type" value="Genomic_DNA"/>
</dbReference>
<evidence type="ECO:0000313" key="3">
    <source>
        <dbReference type="Proteomes" id="UP001161389"/>
    </source>
</evidence>
<accession>A0AA37SCG2</accession>
<feature type="region of interest" description="Disordered" evidence="1">
    <location>
        <begin position="149"/>
        <end position="189"/>
    </location>
</feature>
<reference evidence="2" key="2">
    <citation type="submission" date="2023-01" db="EMBL/GenBank/DDBJ databases">
        <title>Draft genome sequence of Litoribrevibacter albus strain NBRC 110071.</title>
        <authorList>
            <person name="Sun Q."/>
            <person name="Mori K."/>
        </authorList>
    </citation>
    <scope>NUCLEOTIDE SEQUENCE</scope>
    <source>
        <strain evidence="2">NBRC 110071</strain>
    </source>
</reference>
<dbReference type="AlphaFoldDB" id="A0AA37SCG2"/>
<feature type="region of interest" description="Disordered" evidence="1">
    <location>
        <begin position="18"/>
        <end position="101"/>
    </location>
</feature>
<organism evidence="2 3">
    <name type="scientific">Litoribrevibacter albus</name>
    <dbReference type="NCBI Taxonomy" id="1473156"/>
    <lineage>
        <taxon>Bacteria</taxon>
        <taxon>Pseudomonadati</taxon>
        <taxon>Pseudomonadota</taxon>
        <taxon>Gammaproteobacteria</taxon>
        <taxon>Oceanospirillales</taxon>
        <taxon>Oceanospirillaceae</taxon>
        <taxon>Litoribrevibacter</taxon>
    </lineage>
</organism>
<keyword evidence="3" id="KW-1185">Reference proteome</keyword>
<feature type="compositionally biased region" description="Polar residues" evidence="1">
    <location>
        <begin position="59"/>
        <end position="80"/>
    </location>
</feature>
<protein>
    <submittedName>
        <fullName evidence="2">Uncharacterized protein</fullName>
    </submittedName>
</protein>
<name>A0AA37SCG2_9GAMM</name>
<proteinExistence type="predicted"/>
<evidence type="ECO:0000313" key="2">
    <source>
        <dbReference type="EMBL" id="GLQ32089.1"/>
    </source>
</evidence>
<evidence type="ECO:0000256" key="1">
    <source>
        <dbReference type="SAM" id="MobiDB-lite"/>
    </source>
</evidence>
<comment type="caution">
    <text evidence="2">The sequence shown here is derived from an EMBL/GenBank/DDBJ whole genome shotgun (WGS) entry which is preliminary data.</text>
</comment>
<feature type="compositionally biased region" description="Basic and acidic residues" evidence="1">
    <location>
        <begin position="158"/>
        <end position="168"/>
    </location>
</feature>
<sequence>MNAPKKDKKDLLGDLENIKDLLDSSSPGDDSFDETALSDSQSLEHTADIPLLSDVVPLESQTVPEHTTNTPEKTGSSSDPHQPDVNEEIPRPADASKANPFIPYEAINKLKQERKSMRNFAAEVMEAAQLGMAKKDLDQFDLFKYSQASKTSQSNEIPNHHADIKSDQFDENTPGIPTSKTPTLSSITPPTEEQLNVIIDEVIESHRSLLEEALRDALHSFYEQSLNKNAPNQ</sequence>
<gene>
    <name evidence="2" type="ORF">GCM10007876_25680</name>
</gene>
<reference evidence="2" key="1">
    <citation type="journal article" date="2014" name="Int. J. Syst. Evol. Microbiol.">
        <title>Complete genome sequence of Corynebacterium casei LMG S-19264T (=DSM 44701T), isolated from a smear-ripened cheese.</title>
        <authorList>
            <consortium name="US DOE Joint Genome Institute (JGI-PGF)"/>
            <person name="Walter F."/>
            <person name="Albersmeier A."/>
            <person name="Kalinowski J."/>
            <person name="Ruckert C."/>
        </authorList>
    </citation>
    <scope>NUCLEOTIDE SEQUENCE</scope>
    <source>
        <strain evidence="2">NBRC 110071</strain>
    </source>
</reference>
<dbReference type="Proteomes" id="UP001161389">
    <property type="component" value="Unassembled WGS sequence"/>
</dbReference>
<feature type="compositionally biased region" description="Polar residues" evidence="1">
    <location>
        <begin position="175"/>
        <end position="189"/>
    </location>
</feature>
<feature type="compositionally biased region" description="Basic and acidic residues" evidence="1">
    <location>
        <begin position="81"/>
        <end position="91"/>
    </location>
</feature>
<dbReference type="RefSeq" id="WP_284381943.1">
    <property type="nucleotide sequence ID" value="NZ_BSNM01000015.1"/>
</dbReference>